<dbReference type="EMBL" id="JBCEWA010000006">
    <property type="protein sequence ID" value="MEL5988601.1"/>
    <property type="molecule type" value="Genomic_DNA"/>
</dbReference>
<dbReference type="RefSeq" id="WP_342302966.1">
    <property type="nucleotide sequence ID" value="NZ_JBCEWA010000006.1"/>
</dbReference>
<keyword evidence="2" id="KW-1185">Reference proteome</keyword>
<dbReference type="Proteomes" id="UP001398420">
    <property type="component" value="Unassembled WGS sequence"/>
</dbReference>
<proteinExistence type="predicted"/>
<sequence length="55" mass="6252">MESYVEQFKQQVMMKLAGHDTQSLQETAEQLASQSTADATMIWQAYEQVKNELVG</sequence>
<accession>A0ABU9LPL7</accession>
<comment type="caution">
    <text evidence="1">The sequence shown here is derived from an EMBL/GenBank/DDBJ whole genome shotgun (WGS) entry which is preliminary data.</text>
</comment>
<organism evidence="1 2">
    <name type="scientific">Kurthia gibsonii</name>
    <dbReference type="NCBI Taxonomy" id="33946"/>
    <lineage>
        <taxon>Bacteria</taxon>
        <taxon>Bacillati</taxon>
        <taxon>Bacillota</taxon>
        <taxon>Bacilli</taxon>
        <taxon>Bacillales</taxon>
        <taxon>Caryophanaceae</taxon>
        <taxon>Kurthia</taxon>
    </lineage>
</organism>
<reference evidence="1 2" key="1">
    <citation type="submission" date="2024-04" db="EMBL/GenBank/DDBJ databases">
        <authorList>
            <person name="Wu Y.S."/>
            <person name="Zhang L."/>
        </authorList>
    </citation>
    <scope>NUCLEOTIDE SEQUENCE [LARGE SCALE GENOMIC DNA]</scope>
    <source>
        <strain evidence="1 2">KG-01</strain>
    </source>
</reference>
<evidence type="ECO:0000313" key="1">
    <source>
        <dbReference type="EMBL" id="MEL5988601.1"/>
    </source>
</evidence>
<evidence type="ECO:0000313" key="2">
    <source>
        <dbReference type="Proteomes" id="UP001398420"/>
    </source>
</evidence>
<protein>
    <submittedName>
        <fullName evidence="1">Uncharacterized protein</fullName>
    </submittedName>
</protein>
<gene>
    <name evidence="1" type="ORF">AAF454_09315</name>
</gene>
<name>A0ABU9LPL7_9BACL</name>